<dbReference type="Proteomes" id="UP000013827">
    <property type="component" value="Unassembled WGS sequence"/>
</dbReference>
<dbReference type="AlphaFoldDB" id="A0A0D3KBM7"/>
<dbReference type="PaxDb" id="2903-EOD07346"/>
<organism evidence="1 2">
    <name type="scientific">Emiliania huxleyi (strain CCMP1516)</name>
    <dbReference type="NCBI Taxonomy" id="280463"/>
    <lineage>
        <taxon>Eukaryota</taxon>
        <taxon>Haptista</taxon>
        <taxon>Haptophyta</taxon>
        <taxon>Prymnesiophyceae</taxon>
        <taxon>Isochrysidales</taxon>
        <taxon>Noelaerhabdaceae</taxon>
        <taxon>Emiliania</taxon>
    </lineage>
</organism>
<dbReference type="SUPFAM" id="SSF56784">
    <property type="entry name" value="HAD-like"/>
    <property type="match status" value="1"/>
</dbReference>
<dbReference type="InterPro" id="IPR036412">
    <property type="entry name" value="HAD-like_sf"/>
</dbReference>
<dbReference type="InterPro" id="IPR023214">
    <property type="entry name" value="HAD_sf"/>
</dbReference>
<dbReference type="Gene3D" id="3.40.50.1000">
    <property type="entry name" value="HAD superfamily/HAD-like"/>
    <property type="match status" value="1"/>
</dbReference>
<proteinExistence type="predicted"/>
<dbReference type="EnsemblProtists" id="EOD07346">
    <property type="protein sequence ID" value="EOD07346"/>
    <property type="gene ID" value="EMIHUDRAFT_198794"/>
</dbReference>
<dbReference type="RefSeq" id="XP_005785591.1">
    <property type="nucleotide sequence ID" value="XM_005785534.1"/>
</dbReference>
<dbReference type="GeneID" id="17253252"/>
<dbReference type="HOGENOM" id="CLU_822403_0_0_1"/>
<dbReference type="KEGG" id="ehx:EMIHUDRAFT_202370"/>
<name>A0A0D3KBM7_EMIH1</name>
<sequence length="338" mass="36249">MLSCRTVAKHLRLRAAVVDIAALERSALEPKAKRQETLWGPIKLRSAAEEIAKRDVQVLLQSEIRQELSKRGAPLVGKPWELKARLAEIWQAEEDQEDASGGLSGPLFASAAVPSFAQKAAGPSDDQRDAAADRVKAIRDKYADKMRLRTGSGLPHQSDAAGKDAAVHCAIAGAAAKAVSPTGWRFRSGARELCQYLDVRGIRRILLDDSSATVEEAADRAAELTRQFQLEAWCHVLSPADAAKLYAGDPAALEAAGDAVGLPLSSILLLSAEPRAVAAARAARMPSCYFARDVPGYPKAVPADAVARNMNDVRTAVEDFCGVTFRDATTHISTRYGI</sequence>
<reference evidence="1" key="2">
    <citation type="submission" date="2024-10" db="UniProtKB">
        <authorList>
            <consortium name="EnsemblProtists"/>
        </authorList>
    </citation>
    <scope>IDENTIFICATION</scope>
</reference>
<protein>
    <submittedName>
        <fullName evidence="1">Uncharacterized protein</fullName>
    </submittedName>
</protein>
<evidence type="ECO:0000313" key="2">
    <source>
        <dbReference type="Proteomes" id="UP000013827"/>
    </source>
</evidence>
<keyword evidence="2" id="KW-1185">Reference proteome</keyword>
<dbReference type="EnsemblProtists" id="EOD33162">
    <property type="protein sequence ID" value="EOD33162"/>
    <property type="gene ID" value="EMIHUDRAFT_202370"/>
</dbReference>
<dbReference type="KEGG" id="ehx:EMIHUDRAFT_198794"/>
<dbReference type="GeneID" id="17278433"/>
<dbReference type="RefSeq" id="XP_005759775.1">
    <property type="nucleotide sequence ID" value="XM_005759718.1"/>
</dbReference>
<evidence type="ECO:0000313" key="1">
    <source>
        <dbReference type="EnsemblProtists" id="EOD33162"/>
    </source>
</evidence>
<accession>A0A0D3KBM7</accession>
<reference evidence="2" key="1">
    <citation type="journal article" date="2013" name="Nature">
        <title>Pan genome of the phytoplankton Emiliania underpins its global distribution.</title>
        <authorList>
            <person name="Read B.A."/>
            <person name="Kegel J."/>
            <person name="Klute M.J."/>
            <person name="Kuo A."/>
            <person name="Lefebvre S.C."/>
            <person name="Maumus F."/>
            <person name="Mayer C."/>
            <person name="Miller J."/>
            <person name="Monier A."/>
            <person name="Salamov A."/>
            <person name="Young J."/>
            <person name="Aguilar M."/>
            <person name="Claverie J.M."/>
            <person name="Frickenhaus S."/>
            <person name="Gonzalez K."/>
            <person name="Herman E.K."/>
            <person name="Lin Y.C."/>
            <person name="Napier J."/>
            <person name="Ogata H."/>
            <person name="Sarno A.F."/>
            <person name="Shmutz J."/>
            <person name="Schroeder D."/>
            <person name="de Vargas C."/>
            <person name="Verret F."/>
            <person name="von Dassow P."/>
            <person name="Valentin K."/>
            <person name="Van de Peer Y."/>
            <person name="Wheeler G."/>
            <person name="Dacks J.B."/>
            <person name="Delwiche C.F."/>
            <person name="Dyhrman S.T."/>
            <person name="Glockner G."/>
            <person name="John U."/>
            <person name="Richards T."/>
            <person name="Worden A.Z."/>
            <person name="Zhang X."/>
            <person name="Grigoriev I.V."/>
            <person name="Allen A.E."/>
            <person name="Bidle K."/>
            <person name="Borodovsky M."/>
            <person name="Bowler C."/>
            <person name="Brownlee C."/>
            <person name="Cock J.M."/>
            <person name="Elias M."/>
            <person name="Gladyshev V.N."/>
            <person name="Groth M."/>
            <person name="Guda C."/>
            <person name="Hadaegh A."/>
            <person name="Iglesias-Rodriguez M.D."/>
            <person name="Jenkins J."/>
            <person name="Jones B.M."/>
            <person name="Lawson T."/>
            <person name="Leese F."/>
            <person name="Lindquist E."/>
            <person name="Lobanov A."/>
            <person name="Lomsadze A."/>
            <person name="Malik S.B."/>
            <person name="Marsh M.E."/>
            <person name="Mackinder L."/>
            <person name="Mock T."/>
            <person name="Mueller-Roeber B."/>
            <person name="Pagarete A."/>
            <person name="Parker M."/>
            <person name="Probert I."/>
            <person name="Quesneville H."/>
            <person name="Raines C."/>
            <person name="Rensing S.A."/>
            <person name="Riano-Pachon D.M."/>
            <person name="Richier S."/>
            <person name="Rokitta S."/>
            <person name="Shiraiwa Y."/>
            <person name="Soanes D.M."/>
            <person name="van der Giezen M."/>
            <person name="Wahlund T.M."/>
            <person name="Williams B."/>
            <person name="Wilson W."/>
            <person name="Wolfe G."/>
            <person name="Wurch L.L."/>
        </authorList>
    </citation>
    <scope>NUCLEOTIDE SEQUENCE</scope>
</reference>